<sequence>MINEYTKTYPVIITKYDNKHYVATSPNILGLVVKGSSYTETRDACVSEIKSMIEIPNFPRVQDTVDWDLDENRKMEFINITWQIETQQFANNRKTDVNKHTAVIELQE</sequence>
<comment type="caution">
    <text evidence="1">The sequence shown here is derived from an EMBL/GenBank/DDBJ whole genome shotgun (WGS) entry which is preliminary data.</text>
</comment>
<dbReference type="RefSeq" id="WP_010623005.1">
    <property type="nucleotide sequence ID" value="NZ_AZGF01000016.1"/>
</dbReference>
<keyword evidence="2" id="KW-1185">Reference proteome</keyword>
<dbReference type="AlphaFoldDB" id="A0A0R1W1B7"/>
<dbReference type="SUPFAM" id="SSF143100">
    <property type="entry name" value="TTHA1013/TTHA0281-like"/>
    <property type="match status" value="1"/>
</dbReference>
<dbReference type="PATRIC" id="fig|1423807.3.peg.607"/>
<gene>
    <name evidence="1" type="ORF">FD16_GL000598</name>
</gene>
<evidence type="ECO:0000313" key="1">
    <source>
        <dbReference type="EMBL" id="KRM11681.1"/>
    </source>
</evidence>
<reference evidence="1 2" key="1">
    <citation type="journal article" date="2015" name="Genome Announc.">
        <title>Expanding the biotechnology potential of lactobacilli through comparative genomics of 213 strains and associated genera.</title>
        <authorList>
            <person name="Sun Z."/>
            <person name="Harris H.M."/>
            <person name="McCann A."/>
            <person name="Guo C."/>
            <person name="Argimon S."/>
            <person name="Zhang W."/>
            <person name="Yang X."/>
            <person name="Jeffery I.B."/>
            <person name="Cooney J.C."/>
            <person name="Kagawa T.F."/>
            <person name="Liu W."/>
            <person name="Song Y."/>
            <person name="Salvetti E."/>
            <person name="Wrobel A."/>
            <person name="Rasinkangas P."/>
            <person name="Parkhill J."/>
            <person name="Rea M.C."/>
            <person name="O'Sullivan O."/>
            <person name="Ritari J."/>
            <person name="Douillard F.P."/>
            <person name="Paul Ross R."/>
            <person name="Yang R."/>
            <person name="Briner A.E."/>
            <person name="Felis G.E."/>
            <person name="de Vos W.M."/>
            <person name="Barrangou R."/>
            <person name="Klaenhammer T.R."/>
            <person name="Caufield P.W."/>
            <person name="Cui Y."/>
            <person name="Zhang H."/>
            <person name="O'Toole P.W."/>
        </authorList>
    </citation>
    <scope>NUCLEOTIDE SEQUENCE [LARGE SCALE GENOMIC DNA]</scope>
    <source>
        <strain evidence="1 2">DSM 5007</strain>
    </source>
</reference>
<accession>A0A0R1W1B7</accession>
<dbReference type="Proteomes" id="UP000051820">
    <property type="component" value="Unassembled WGS sequence"/>
</dbReference>
<name>A0A0R1W1B7_9LACO</name>
<organism evidence="1 2">
    <name type="scientific">Paucilactobacillus suebicus DSM 5007 = KCTC 3549</name>
    <dbReference type="NCBI Taxonomy" id="1423807"/>
    <lineage>
        <taxon>Bacteria</taxon>
        <taxon>Bacillati</taxon>
        <taxon>Bacillota</taxon>
        <taxon>Bacilli</taxon>
        <taxon>Lactobacillales</taxon>
        <taxon>Lactobacillaceae</taxon>
        <taxon>Paucilactobacillus</taxon>
    </lineage>
</organism>
<dbReference type="Gene3D" id="3.30.160.250">
    <property type="match status" value="1"/>
</dbReference>
<evidence type="ECO:0000313" key="2">
    <source>
        <dbReference type="Proteomes" id="UP000051820"/>
    </source>
</evidence>
<dbReference type="EMBL" id="AZGF01000016">
    <property type="protein sequence ID" value="KRM11681.1"/>
    <property type="molecule type" value="Genomic_DNA"/>
</dbReference>
<evidence type="ECO:0008006" key="3">
    <source>
        <dbReference type="Google" id="ProtNLM"/>
    </source>
</evidence>
<protein>
    <recommendedName>
        <fullName evidence="3">HicB-like antitoxin of toxin-antitoxin system domain-containing protein</fullName>
    </recommendedName>
</protein>
<dbReference type="InterPro" id="IPR035069">
    <property type="entry name" value="TTHA1013/TTHA0281-like"/>
</dbReference>
<proteinExistence type="predicted"/>